<dbReference type="Proteomes" id="UP000620124">
    <property type="component" value="Unassembled WGS sequence"/>
</dbReference>
<evidence type="ECO:0000313" key="3">
    <source>
        <dbReference type="EMBL" id="KAF7336354.1"/>
    </source>
</evidence>
<keyword evidence="1" id="KW-1133">Transmembrane helix</keyword>
<evidence type="ECO:0000313" key="4">
    <source>
        <dbReference type="Proteomes" id="UP000620124"/>
    </source>
</evidence>
<sequence length="318" mass="35568">MVGEALEGVALAALRVQMVKVRRNSPSSYPPTATYVSRCICIQYSNLASIAILFFDYFLTLNLEVTLVWPRTWSISKVLFVLSRYLPFVEVPLILYYVFALNPGLTSCRIVNSTIIVARLVGIALAEAILVLRTYALSGRDPRILRIFATVFACGVSTSMITLSIFIHGSKYDIPPLHLPGCDLTGGTFILVGIPFIIIVLNELVLMSYTVWIGLKTYHNSHNPLVVALYVDGIMYFVFLSVGSILNLVVLVAGPPHTQDLLNSFLRVLHAVFSCRIILHVRQADQRRQELANEEVLSLASLNFETDRREDERTTFVQ</sequence>
<dbReference type="EMBL" id="JACAZI010000023">
    <property type="protein sequence ID" value="KAF7336354.1"/>
    <property type="molecule type" value="Genomic_DNA"/>
</dbReference>
<feature type="transmembrane region" description="Helical" evidence="1">
    <location>
        <begin position="189"/>
        <end position="215"/>
    </location>
</feature>
<keyword evidence="4" id="KW-1185">Reference proteome</keyword>
<feature type="transmembrane region" description="Helical" evidence="1">
    <location>
        <begin position="110"/>
        <end position="132"/>
    </location>
</feature>
<feature type="transmembrane region" description="Helical" evidence="1">
    <location>
        <begin position="144"/>
        <end position="169"/>
    </location>
</feature>
<feature type="domain" description="DUF6533" evidence="2">
    <location>
        <begin position="44"/>
        <end position="89"/>
    </location>
</feature>
<comment type="caution">
    <text evidence="3">The sequence shown here is derived from an EMBL/GenBank/DDBJ whole genome shotgun (WGS) entry which is preliminary data.</text>
</comment>
<feature type="transmembrane region" description="Helical" evidence="1">
    <location>
        <begin position="227"/>
        <end position="249"/>
    </location>
</feature>
<keyword evidence="1" id="KW-0812">Transmembrane</keyword>
<name>A0A8H7CG35_9AGAR</name>
<dbReference type="InterPro" id="IPR045340">
    <property type="entry name" value="DUF6533"/>
</dbReference>
<keyword evidence="1" id="KW-0472">Membrane</keyword>
<gene>
    <name evidence="3" type="ORF">MVEN_02183900</name>
</gene>
<feature type="transmembrane region" description="Helical" evidence="1">
    <location>
        <begin position="78"/>
        <end position="98"/>
    </location>
</feature>
<feature type="transmembrane region" description="Helical" evidence="1">
    <location>
        <begin position="35"/>
        <end position="58"/>
    </location>
</feature>
<accession>A0A8H7CG35</accession>
<evidence type="ECO:0000259" key="2">
    <source>
        <dbReference type="Pfam" id="PF20151"/>
    </source>
</evidence>
<evidence type="ECO:0000256" key="1">
    <source>
        <dbReference type="SAM" id="Phobius"/>
    </source>
</evidence>
<organism evidence="3 4">
    <name type="scientific">Mycena venus</name>
    <dbReference type="NCBI Taxonomy" id="2733690"/>
    <lineage>
        <taxon>Eukaryota</taxon>
        <taxon>Fungi</taxon>
        <taxon>Dikarya</taxon>
        <taxon>Basidiomycota</taxon>
        <taxon>Agaricomycotina</taxon>
        <taxon>Agaricomycetes</taxon>
        <taxon>Agaricomycetidae</taxon>
        <taxon>Agaricales</taxon>
        <taxon>Marasmiineae</taxon>
        <taxon>Mycenaceae</taxon>
        <taxon>Mycena</taxon>
    </lineage>
</organism>
<reference evidence="3" key="1">
    <citation type="submission" date="2020-05" db="EMBL/GenBank/DDBJ databases">
        <title>Mycena genomes resolve the evolution of fungal bioluminescence.</title>
        <authorList>
            <person name="Tsai I.J."/>
        </authorList>
    </citation>
    <scope>NUCLEOTIDE SEQUENCE</scope>
    <source>
        <strain evidence="3">CCC161011</strain>
    </source>
</reference>
<proteinExistence type="predicted"/>
<dbReference type="OrthoDB" id="2645170at2759"/>
<dbReference type="Pfam" id="PF20151">
    <property type="entry name" value="DUF6533"/>
    <property type="match status" value="1"/>
</dbReference>
<protein>
    <recommendedName>
        <fullName evidence="2">DUF6533 domain-containing protein</fullName>
    </recommendedName>
</protein>
<dbReference type="AlphaFoldDB" id="A0A8H7CG35"/>